<feature type="region of interest" description="Disordered" evidence="1">
    <location>
        <begin position="147"/>
        <end position="185"/>
    </location>
</feature>
<evidence type="ECO:0000256" key="1">
    <source>
        <dbReference type="SAM" id="MobiDB-lite"/>
    </source>
</evidence>
<dbReference type="EMBL" id="WVHK01000061">
    <property type="protein sequence ID" value="MXV20854.1"/>
    <property type="molecule type" value="Genomic_DNA"/>
</dbReference>
<dbReference type="RefSeq" id="WP_160980694.1">
    <property type="nucleotide sequence ID" value="NZ_WVHK01000061.1"/>
</dbReference>
<accession>A0A6I4YM22</accession>
<feature type="region of interest" description="Disordered" evidence="1">
    <location>
        <begin position="343"/>
        <end position="365"/>
    </location>
</feature>
<proteinExistence type="predicted"/>
<organism evidence="2 3">
    <name type="scientific">Deinococcus xianganensis</name>
    <dbReference type="NCBI Taxonomy" id="1507289"/>
    <lineage>
        <taxon>Bacteria</taxon>
        <taxon>Thermotogati</taxon>
        <taxon>Deinococcota</taxon>
        <taxon>Deinococci</taxon>
        <taxon>Deinococcales</taxon>
        <taxon>Deinococcaceae</taxon>
        <taxon>Deinococcus</taxon>
    </lineage>
</organism>
<feature type="compositionally biased region" description="Low complexity" evidence="1">
    <location>
        <begin position="343"/>
        <end position="355"/>
    </location>
</feature>
<gene>
    <name evidence="2" type="ORF">GLX28_14545</name>
</gene>
<dbReference type="Proteomes" id="UP000430519">
    <property type="component" value="Unassembled WGS sequence"/>
</dbReference>
<feature type="region of interest" description="Disordered" evidence="1">
    <location>
        <begin position="408"/>
        <end position="427"/>
    </location>
</feature>
<keyword evidence="3" id="KW-1185">Reference proteome</keyword>
<feature type="compositionally biased region" description="Low complexity" evidence="1">
    <location>
        <begin position="298"/>
        <end position="328"/>
    </location>
</feature>
<dbReference type="AlphaFoldDB" id="A0A6I4YM22"/>
<evidence type="ECO:0000313" key="3">
    <source>
        <dbReference type="Proteomes" id="UP000430519"/>
    </source>
</evidence>
<feature type="region of interest" description="Disordered" evidence="1">
    <location>
        <begin position="200"/>
        <end position="247"/>
    </location>
</feature>
<feature type="region of interest" description="Disordered" evidence="1">
    <location>
        <begin position="443"/>
        <end position="465"/>
    </location>
</feature>
<feature type="region of interest" description="Disordered" evidence="1">
    <location>
        <begin position="287"/>
        <end position="328"/>
    </location>
</feature>
<sequence length="657" mass="66856">MTEFQDMEPQSRYALVRDELNERLQHEGVQVTIPDRDSPGFLDFMATFQATHPAYARRLTQALHEEPDAELPRASTAPSKVTFKDRLSAVQQKLLMRPTEDGDYVWDKRKAGTTALTSALLLAGGYLMLSTLPAKKAQEVAMTETVQTSTTTVEASPGTTPATGAGAAAATGKTPSTDDAFLGEVNKDTAPKPLEQLAGAEPTADGIPANPNPPADPFDAPPSSPTVGVRPSPPPAFQQVSEEPFSPAASAPAPVVVAAPSPEPVATPAPIYTAPAPVAAQSAESFDPFASASPAPVTPRSTPARSTTSTPTVRAVAPTKAPEATPPESAFDPFGGAMTVAAPPAAQTPTSTGAPSPVDAPSASGVASAPRQAVVYQAARQDSAASAQTQARSAVVVTARAAGGQEITGAEGARSGMLQAQTRTAAPRSAVMYTRAAPAGSTSGAAGADLVSGPTPQTPSAGGSAEGALVAASSAAPAPFAPTQMVAVRLVTSIYTPSGQPVPVVAQGPEGNFVGRAVLNASLGRVEMEFTTYVKNGQVFPVQALAYQDVKGNLVSGVQAAVKDVAPNLAADLLRSGVGALNTYAQQLAQASTTTITNGTVVNTKSAPSLVTVLRGELGKVFALPENQQSFVTVGQVPTGTPFMLLFGLGDTKAQTP</sequence>
<evidence type="ECO:0000313" key="2">
    <source>
        <dbReference type="EMBL" id="MXV20854.1"/>
    </source>
</evidence>
<name>A0A6I4YM22_9DEIO</name>
<protein>
    <submittedName>
        <fullName evidence="2">Uncharacterized protein</fullName>
    </submittedName>
</protein>
<feature type="compositionally biased region" description="Pro residues" evidence="1">
    <location>
        <begin position="210"/>
        <end position="224"/>
    </location>
</feature>
<feature type="compositionally biased region" description="Low complexity" evidence="1">
    <location>
        <begin position="147"/>
        <end position="177"/>
    </location>
</feature>
<reference evidence="2 3" key="1">
    <citation type="submission" date="2019-11" db="EMBL/GenBank/DDBJ databases">
        <title>Genome sequence of Deinococcus xianganensis Y35, AI-2 producing algicidal bacterium, isolated from lake water.</title>
        <authorList>
            <person name="Li Y."/>
        </authorList>
    </citation>
    <scope>NUCLEOTIDE SEQUENCE [LARGE SCALE GENOMIC DNA]</scope>
    <source>
        <strain evidence="2 3">Y35</strain>
    </source>
</reference>
<comment type="caution">
    <text evidence="2">The sequence shown here is derived from an EMBL/GenBank/DDBJ whole genome shotgun (WGS) entry which is preliminary data.</text>
</comment>